<dbReference type="Proteomes" id="UP001595886">
    <property type="component" value="Unassembled WGS sequence"/>
</dbReference>
<name>A0ABV9QU62_9GAMM</name>
<dbReference type="InterPro" id="IPR039426">
    <property type="entry name" value="TonB-dep_rcpt-like"/>
</dbReference>
<evidence type="ECO:0000256" key="4">
    <source>
        <dbReference type="ARBA" id="ARBA00022692"/>
    </source>
</evidence>
<dbReference type="PROSITE" id="PS52016">
    <property type="entry name" value="TONB_DEPENDENT_REC_3"/>
    <property type="match status" value="1"/>
</dbReference>
<evidence type="ECO:0000256" key="6">
    <source>
        <dbReference type="ARBA" id="ARBA00023136"/>
    </source>
</evidence>
<proteinExistence type="inferred from homology"/>
<evidence type="ECO:0000256" key="10">
    <source>
        <dbReference type="SAM" id="SignalP"/>
    </source>
</evidence>
<feature type="domain" description="TonB-dependent receptor plug" evidence="12">
    <location>
        <begin position="57"/>
        <end position="173"/>
    </location>
</feature>
<evidence type="ECO:0000256" key="9">
    <source>
        <dbReference type="RuleBase" id="RU003357"/>
    </source>
</evidence>
<keyword evidence="5 9" id="KW-0798">TonB box</keyword>
<dbReference type="PANTHER" id="PTHR47234">
    <property type="match status" value="1"/>
</dbReference>
<evidence type="ECO:0000256" key="1">
    <source>
        <dbReference type="ARBA" id="ARBA00004571"/>
    </source>
</evidence>
<evidence type="ECO:0000259" key="11">
    <source>
        <dbReference type="Pfam" id="PF00593"/>
    </source>
</evidence>
<feature type="chain" id="PRO_5045574130" evidence="10">
    <location>
        <begin position="28"/>
        <end position="914"/>
    </location>
</feature>
<keyword evidence="6 8" id="KW-0472">Membrane</keyword>
<reference evidence="14" key="1">
    <citation type="journal article" date="2019" name="Int. J. Syst. Evol. Microbiol.">
        <title>The Global Catalogue of Microorganisms (GCM) 10K type strain sequencing project: providing services to taxonomists for standard genome sequencing and annotation.</title>
        <authorList>
            <consortium name="The Broad Institute Genomics Platform"/>
            <consortium name="The Broad Institute Genome Sequencing Center for Infectious Disease"/>
            <person name="Wu L."/>
            <person name="Ma J."/>
        </authorList>
    </citation>
    <scope>NUCLEOTIDE SEQUENCE [LARGE SCALE GENOMIC DNA]</scope>
    <source>
        <strain evidence="14">CCUG 30340</strain>
    </source>
</reference>
<dbReference type="InterPro" id="IPR037066">
    <property type="entry name" value="Plug_dom_sf"/>
</dbReference>
<dbReference type="RefSeq" id="WP_380021045.1">
    <property type="nucleotide sequence ID" value="NZ_JBHSHD010000008.1"/>
</dbReference>
<dbReference type="PANTHER" id="PTHR47234:SF1">
    <property type="entry name" value="TONB-DEPENDENT RECEPTOR"/>
    <property type="match status" value="1"/>
</dbReference>
<evidence type="ECO:0000256" key="3">
    <source>
        <dbReference type="ARBA" id="ARBA00022452"/>
    </source>
</evidence>
<dbReference type="Gene3D" id="2.170.130.10">
    <property type="entry name" value="TonB-dependent receptor, plug domain"/>
    <property type="match status" value="1"/>
</dbReference>
<sequence>MRVRPLLRRSLPVAISLFLSLPLRAIAQEDAGETAAPSQQLEAVTVTGSRIPRAQVEGPAPVIVIKGDDIDKGGYRSVFDVLTQLTQNTGLVQGEDYGSTFTPAANVISLRGLGPNYTLVLVNGHRVADYPVAYNGSVNAVDFANVPSVMIDRIEILSGSASAIYGSDAIAGVVNIILKQHHEGLDLSLKVGGTQRGGGDNQRVQLIGGGSWGDLSGVFGLELTNREPIWYGDRGLSNSYTRYDDSGLPPPQVIGIRDPASRNYYPLDCAAPGPLLDGSLRAFERPGYGGSYCSSDHYYSDRTVQTKKKLATGYASLTYALNENTELFGDFMAGWSDIATVVRNPNWTSPTAFWNDATGRLESWTRLLAPEETGSRMAGARTFLQRQFNVTFGARGSFGDSGWKYVAAANRSDYKSDQGVFRFLRGVDDYFLGPQTGTHDYEGDTFPSYDADPSRLTTPLDARLFRSLSTHTLERDKAWTEDLSFSVNGELLQLPAGPLGVAGVVEAGRQGFSNRPDPRINAGEIWNVAEAHDDSGTRNRYAAGIELNVPIFAQLTGIAAARYDRYKYSGQSIGKSTYNLGFEYRPFETLLLRGTYSTSFRAPDMNYLFAKGTVGYEPGNTDFYQCALDGHSYNSCDVQYNMNFRSSGNLGLKPENGKSFTYGLVWSPLDGLDLTADYYRIRIKDAVTNLDSEIILRTEADCRVGHTEAGTPVDIDSQLCRDALARVVRNSPDAPVNPNQVTNLLLNPINAATERTSGIDLGGNYRWTTDRYGKFLLHAGFTRVLSHDYQQFVGDPTRDYVNDVTYQQDWRKKVNAALSWSLGDWSATLNGTRYGGVPRNDGEARRKPYTLVNGSVGYDFNERAHLSLIVNNLRNSLPVDKSAGWPNYSSAWYDIYGRQWWLQFDYHFGGGKRG</sequence>
<protein>
    <submittedName>
        <fullName evidence="13">TonB-dependent receptor plug domain-containing protein</fullName>
    </submittedName>
</protein>
<keyword evidence="13" id="KW-0675">Receptor</keyword>
<evidence type="ECO:0000313" key="13">
    <source>
        <dbReference type="EMBL" id="MFC4820913.1"/>
    </source>
</evidence>
<evidence type="ECO:0000259" key="12">
    <source>
        <dbReference type="Pfam" id="PF07715"/>
    </source>
</evidence>
<evidence type="ECO:0000256" key="7">
    <source>
        <dbReference type="ARBA" id="ARBA00023237"/>
    </source>
</evidence>
<evidence type="ECO:0000256" key="2">
    <source>
        <dbReference type="ARBA" id="ARBA00022448"/>
    </source>
</evidence>
<dbReference type="Pfam" id="PF07715">
    <property type="entry name" value="Plug"/>
    <property type="match status" value="1"/>
</dbReference>
<keyword evidence="7 8" id="KW-0998">Cell outer membrane</keyword>
<organism evidence="13 14">
    <name type="scientific">Dokdonella ginsengisoli</name>
    <dbReference type="NCBI Taxonomy" id="363846"/>
    <lineage>
        <taxon>Bacteria</taxon>
        <taxon>Pseudomonadati</taxon>
        <taxon>Pseudomonadota</taxon>
        <taxon>Gammaproteobacteria</taxon>
        <taxon>Lysobacterales</taxon>
        <taxon>Rhodanobacteraceae</taxon>
        <taxon>Dokdonella</taxon>
    </lineage>
</organism>
<dbReference type="SUPFAM" id="SSF56935">
    <property type="entry name" value="Porins"/>
    <property type="match status" value="1"/>
</dbReference>
<comment type="caution">
    <text evidence="13">The sequence shown here is derived from an EMBL/GenBank/DDBJ whole genome shotgun (WGS) entry which is preliminary data.</text>
</comment>
<keyword evidence="10" id="KW-0732">Signal</keyword>
<dbReference type="EMBL" id="JBHSHD010000008">
    <property type="protein sequence ID" value="MFC4820913.1"/>
    <property type="molecule type" value="Genomic_DNA"/>
</dbReference>
<comment type="similarity">
    <text evidence="8 9">Belongs to the TonB-dependent receptor family.</text>
</comment>
<comment type="subcellular location">
    <subcellularLocation>
        <location evidence="1 8">Cell outer membrane</location>
        <topology evidence="1 8">Multi-pass membrane protein</topology>
    </subcellularLocation>
</comment>
<keyword evidence="14" id="KW-1185">Reference proteome</keyword>
<dbReference type="InterPro" id="IPR036942">
    <property type="entry name" value="Beta-barrel_TonB_sf"/>
</dbReference>
<evidence type="ECO:0000256" key="8">
    <source>
        <dbReference type="PROSITE-ProRule" id="PRU01360"/>
    </source>
</evidence>
<dbReference type="Gene3D" id="2.40.170.20">
    <property type="entry name" value="TonB-dependent receptor, beta-barrel domain"/>
    <property type="match status" value="1"/>
</dbReference>
<keyword evidence="2 8" id="KW-0813">Transport</keyword>
<gene>
    <name evidence="13" type="ORF">ACFO6Q_11290</name>
</gene>
<feature type="domain" description="TonB-dependent receptor-like beta-barrel" evidence="11">
    <location>
        <begin position="385"/>
        <end position="873"/>
    </location>
</feature>
<keyword evidence="3 8" id="KW-1134">Transmembrane beta strand</keyword>
<evidence type="ECO:0000313" key="14">
    <source>
        <dbReference type="Proteomes" id="UP001595886"/>
    </source>
</evidence>
<dbReference type="InterPro" id="IPR012910">
    <property type="entry name" value="Plug_dom"/>
</dbReference>
<keyword evidence="4 8" id="KW-0812">Transmembrane</keyword>
<accession>A0ABV9QU62</accession>
<feature type="signal peptide" evidence="10">
    <location>
        <begin position="1"/>
        <end position="27"/>
    </location>
</feature>
<evidence type="ECO:0000256" key="5">
    <source>
        <dbReference type="ARBA" id="ARBA00023077"/>
    </source>
</evidence>
<dbReference type="Pfam" id="PF00593">
    <property type="entry name" value="TonB_dep_Rec_b-barrel"/>
    <property type="match status" value="1"/>
</dbReference>
<dbReference type="InterPro" id="IPR000531">
    <property type="entry name" value="Beta-barrel_TonB"/>
</dbReference>